<dbReference type="EMBL" id="JABSTR010000007">
    <property type="protein sequence ID" value="KAH9374630.1"/>
    <property type="molecule type" value="Genomic_DNA"/>
</dbReference>
<name>A0A9J6G8B8_HAELO</name>
<evidence type="ECO:0000313" key="3">
    <source>
        <dbReference type="Proteomes" id="UP000821853"/>
    </source>
</evidence>
<accession>A0A9J6G8B8</accession>
<protein>
    <submittedName>
        <fullName evidence="2">Uncharacterized protein</fullName>
    </submittedName>
</protein>
<feature type="region of interest" description="Disordered" evidence="1">
    <location>
        <begin position="68"/>
        <end position="87"/>
    </location>
</feature>
<dbReference type="VEuPathDB" id="VectorBase:HLOH_043241"/>
<dbReference type="OrthoDB" id="412981at2759"/>
<keyword evidence="3" id="KW-1185">Reference proteome</keyword>
<dbReference type="AlphaFoldDB" id="A0A9J6G8B8"/>
<sequence length="87" mass="9534">MEQEPKLLGYKSHFCPPSNRTAGKGAAQGVCTLIRKGLAYTEYPQFLGDKNMAMETCVTEIILTGKGSVTPERKQEDQDVLSAGERI</sequence>
<evidence type="ECO:0000256" key="1">
    <source>
        <dbReference type="SAM" id="MobiDB-lite"/>
    </source>
</evidence>
<gene>
    <name evidence="2" type="ORF">HPB48_022755</name>
</gene>
<comment type="caution">
    <text evidence="2">The sequence shown here is derived from an EMBL/GenBank/DDBJ whole genome shotgun (WGS) entry which is preliminary data.</text>
</comment>
<evidence type="ECO:0000313" key="2">
    <source>
        <dbReference type="EMBL" id="KAH9374630.1"/>
    </source>
</evidence>
<dbReference type="Proteomes" id="UP000821853">
    <property type="component" value="Chromosome 5"/>
</dbReference>
<reference evidence="2 3" key="1">
    <citation type="journal article" date="2020" name="Cell">
        <title>Large-Scale Comparative Analyses of Tick Genomes Elucidate Their Genetic Diversity and Vector Capacities.</title>
        <authorList>
            <consortium name="Tick Genome and Microbiome Consortium (TIGMIC)"/>
            <person name="Jia N."/>
            <person name="Wang J."/>
            <person name="Shi W."/>
            <person name="Du L."/>
            <person name="Sun Y."/>
            <person name="Zhan W."/>
            <person name="Jiang J.F."/>
            <person name="Wang Q."/>
            <person name="Zhang B."/>
            <person name="Ji P."/>
            <person name="Bell-Sakyi L."/>
            <person name="Cui X.M."/>
            <person name="Yuan T.T."/>
            <person name="Jiang B.G."/>
            <person name="Yang W.F."/>
            <person name="Lam T.T."/>
            <person name="Chang Q.C."/>
            <person name="Ding S.J."/>
            <person name="Wang X.J."/>
            <person name="Zhu J.G."/>
            <person name="Ruan X.D."/>
            <person name="Zhao L."/>
            <person name="Wei J.T."/>
            <person name="Ye R.Z."/>
            <person name="Que T.C."/>
            <person name="Du C.H."/>
            <person name="Zhou Y.H."/>
            <person name="Cheng J.X."/>
            <person name="Dai P.F."/>
            <person name="Guo W.B."/>
            <person name="Han X.H."/>
            <person name="Huang E.J."/>
            <person name="Li L.F."/>
            <person name="Wei W."/>
            <person name="Gao Y.C."/>
            <person name="Liu J.Z."/>
            <person name="Shao H.Z."/>
            <person name="Wang X."/>
            <person name="Wang C.C."/>
            <person name="Yang T.C."/>
            <person name="Huo Q.B."/>
            <person name="Li W."/>
            <person name="Chen H.Y."/>
            <person name="Chen S.E."/>
            <person name="Zhou L.G."/>
            <person name="Ni X.B."/>
            <person name="Tian J.H."/>
            <person name="Sheng Y."/>
            <person name="Liu T."/>
            <person name="Pan Y.S."/>
            <person name="Xia L.Y."/>
            <person name="Li J."/>
            <person name="Zhao F."/>
            <person name="Cao W.C."/>
        </authorList>
    </citation>
    <scope>NUCLEOTIDE SEQUENCE [LARGE SCALE GENOMIC DNA]</scope>
    <source>
        <strain evidence="2">HaeL-2018</strain>
    </source>
</reference>
<proteinExistence type="predicted"/>
<organism evidence="2 3">
    <name type="scientific">Haemaphysalis longicornis</name>
    <name type="common">Bush tick</name>
    <dbReference type="NCBI Taxonomy" id="44386"/>
    <lineage>
        <taxon>Eukaryota</taxon>
        <taxon>Metazoa</taxon>
        <taxon>Ecdysozoa</taxon>
        <taxon>Arthropoda</taxon>
        <taxon>Chelicerata</taxon>
        <taxon>Arachnida</taxon>
        <taxon>Acari</taxon>
        <taxon>Parasitiformes</taxon>
        <taxon>Ixodida</taxon>
        <taxon>Ixodoidea</taxon>
        <taxon>Ixodidae</taxon>
        <taxon>Haemaphysalinae</taxon>
        <taxon>Haemaphysalis</taxon>
    </lineage>
</organism>